<proteinExistence type="predicted"/>
<dbReference type="RefSeq" id="WP_215582491.1">
    <property type="nucleotide sequence ID" value="NZ_CP073754.1"/>
</dbReference>
<keyword evidence="3" id="KW-1185">Reference proteome</keyword>
<feature type="transmembrane region" description="Helical" evidence="1">
    <location>
        <begin position="12"/>
        <end position="31"/>
    </location>
</feature>
<feature type="transmembrane region" description="Helical" evidence="1">
    <location>
        <begin position="51"/>
        <end position="70"/>
    </location>
</feature>
<keyword evidence="1" id="KW-0812">Transmembrane</keyword>
<keyword evidence="1" id="KW-0472">Membrane</keyword>
<name>A0A975RA69_9GAMM</name>
<reference evidence="2" key="1">
    <citation type="submission" date="2021-04" db="EMBL/GenBank/DDBJ databases">
        <title>Draft genome sequence data of methanotrophic Methylovulum sp. strain S1L and Methylomonas sp. strain S2AM isolated from boreal lake water columns.</title>
        <authorList>
            <person name="Rissanen A.J."/>
            <person name="Mangayil R."/>
            <person name="Svenning M.M."/>
            <person name="Khanongnuch R."/>
        </authorList>
    </citation>
    <scope>NUCLEOTIDE SEQUENCE</scope>
    <source>
        <strain evidence="2">S2AM</strain>
    </source>
</reference>
<evidence type="ECO:0000256" key="1">
    <source>
        <dbReference type="SAM" id="Phobius"/>
    </source>
</evidence>
<organism evidence="2 3">
    <name type="scientific">Methylomonas paludis</name>
    <dbReference type="NCBI Taxonomy" id="1173101"/>
    <lineage>
        <taxon>Bacteria</taxon>
        <taxon>Pseudomonadati</taxon>
        <taxon>Pseudomonadota</taxon>
        <taxon>Gammaproteobacteria</taxon>
        <taxon>Methylococcales</taxon>
        <taxon>Methylococcaceae</taxon>
        <taxon>Methylomonas</taxon>
    </lineage>
</organism>
<evidence type="ECO:0000313" key="2">
    <source>
        <dbReference type="EMBL" id="QWF70969.1"/>
    </source>
</evidence>
<gene>
    <name evidence="2" type="ORF">KEF85_00225</name>
</gene>
<dbReference type="EMBL" id="CP073754">
    <property type="protein sequence ID" value="QWF70969.1"/>
    <property type="molecule type" value="Genomic_DNA"/>
</dbReference>
<feature type="transmembrane region" description="Helical" evidence="1">
    <location>
        <begin position="91"/>
        <end position="115"/>
    </location>
</feature>
<dbReference type="KEGG" id="mpad:KEF85_00225"/>
<keyword evidence="1" id="KW-1133">Transmembrane helix</keyword>
<feature type="transmembrane region" description="Helical" evidence="1">
    <location>
        <begin position="121"/>
        <end position="137"/>
    </location>
</feature>
<dbReference type="Proteomes" id="UP000676649">
    <property type="component" value="Chromosome"/>
</dbReference>
<sequence length="159" mass="17919">MTKPRVFANSELLPHWFIVGAFLLLLLGYNVVCQVWPGQIRLNIDAADRVVYRSVFYSIAIILFPLVKLLRYILLRLNQTMPGPSSARRRYFYSIAVCLLLIEPVGAFGFLMFVLGDGVNTLYIFSGLAALGLFLHIPNRAEYVSIQHALANKKSLSVE</sequence>
<dbReference type="AlphaFoldDB" id="A0A975RA69"/>
<protein>
    <submittedName>
        <fullName evidence="2">Uncharacterized protein</fullName>
    </submittedName>
</protein>
<evidence type="ECO:0000313" key="3">
    <source>
        <dbReference type="Proteomes" id="UP000676649"/>
    </source>
</evidence>
<accession>A0A975RA69</accession>